<dbReference type="Proteomes" id="UP001501598">
    <property type="component" value="Unassembled WGS sequence"/>
</dbReference>
<comment type="cofactor">
    <cofactor evidence="1">
        <name>FMN</name>
        <dbReference type="ChEBI" id="CHEBI:58210"/>
    </cofactor>
</comment>
<name>A0ABP8RMU2_9PSEU</name>
<reference evidence="8" key="1">
    <citation type="journal article" date="2019" name="Int. J. Syst. Evol. Microbiol.">
        <title>The Global Catalogue of Microorganisms (GCM) 10K type strain sequencing project: providing services to taxonomists for standard genome sequencing and annotation.</title>
        <authorList>
            <consortium name="The Broad Institute Genomics Platform"/>
            <consortium name="The Broad Institute Genome Sequencing Center for Infectious Disease"/>
            <person name="Wu L."/>
            <person name="Ma J."/>
        </authorList>
    </citation>
    <scope>NUCLEOTIDE SEQUENCE [LARGE SCALE GENOMIC DNA]</scope>
    <source>
        <strain evidence="8">JCM 17906</strain>
    </source>
</reference>
<keyword evidence="5" id="KW-0560">Oxidoreductase</keyword>
<dbReference type="Pfam" id="PF00724">
    <property type="entry name" value="Oxidored_FMN"/>
    <property type="match status" value="1"/>
</dbReference>
<proteinExistence type="predicted"/>
<dbReference type="SUPFAM" id="SSF51395">
    <property type="entry name" value="FMN-linked oxidoreductases"/>
    <property type="match status" value="1"/>
</dbReference>
<evidence type="ECO:0000259" key="6">
    <source>
        <dbReference type="Pfam" id="PF00724"/>
    </source>
</evidence>
<keyword evidence="3" id="KW-0288">FMN</keyword>
<evidence type="ECO:0000256" key="2">
    <source>
        <dbReference type="ARBA" id="ARBA00022630"/>
    </source>
</evidence>
<comment type="caution">
    <text evidence="7">The sequence shown here is derived from an EMBL/GenBank/DDBJ whole genome shotgun (WGS) entry which is preliminary data.</text>
</comment>
<evidence type="ECO:0000256" key="1">
    <source>
        <dbReference type="ARBA" id="ARBA00001917"/>
    </source>
</evidence>
<dbReference type="CDD" id="cd02932">
    <property type="entry name" value="OYE_YqiM_FMN"/>
    <property type="match status" value="1"/>
</dbReference>
<organism evidence="7 8">
    <name type="scientific">Pseudonocardia xishanensis</name>
    <dbReference type="NCBI Taxonomy" id="630995"/>
    <lineage>
        <taxon>Bacteria</taxon>
        <taxon>Bacillati</taxon>
        <taxon>Actinomycetota</taxon>
        <taxon>Actinomycetes</taxon>
        <taxon>Pseudonocardiales</taxon>
        <taxon>Pseudonocardiaceae</taxon>
        <taxon>Pseudonocardia</taxon>
    </lineage>
</organism>
<dbReference type="InterPro" id="IPR001155">
    <property type="entry name" value="OxRdtase_FMN_N"/>
</dbReference>
<keyword evidence="8" id="KW-1185">Reference proteome</keyword>
<dbReference type="RefSeq" id="WP_345414621.1">
    <property type="nucleotide sequence ID" value="NZ_BAABGT010000025.1"/>
</dbReference>
<evidence type="ECO:0000256" key="4">
    <source>
        <dbReference type="ARBA" id="ARBA00022857"/>
    </source>
</evidence>
<feature type="domain" description="NADH:flavin oxidoreductase/NADH oxidase N-terminal" evidence="6">
    <location>
        <begin position="3"/>
        <end position="337"/>
    </location>
</feature>
<gene>
    <name evidence="7" type="ORF">GCM10023175_17890</name>
</gene>
<dbReference type="PANTHER" id="PTHR43303:SF4">
    <property type="entry name" value="NADPH DEHYDROGENASE C23G7.10C-RELATED"/>
    <property type="match status" value="1"/>
</dbReference>
<dbReference type="EMBL" id="BAABGT010000025">
    <property type="protein sequence ID" value="GAA4542479.1"/>
    <property type="molecule type" value="Genomic_DNA"/>
</dbReference>
<dbReference type="Gene3D" id="3.20.20.70">
    <property type="entry name" value="Aldolase class I"/>
    <property type="match status" value="1"/>
</dbReference>
<evidence type="ECO:0000256" key="3">
    <source>
        <dbReference type="ARBA" id="ARBA00022643"/>
    </source>
</evidence>
<dbReference type="InterPro" id="IPR044152">
    <property type="entry name" value="YqjM-like"/>
</dbReference>
<keyword evidence="2" id="KW-0285">Flavoprotein</keyword>
<protein>
    <submittedName>
        <fullName evidence="7">NADH:flavin oxidoreductase/NADH oxidase</fullName>
    </submittedName>
</protein>
<sequence length="356" mass="37826">MPSLFDPITLRGVTTRNRIWLAPMCQYSVEARDGVPTDWHLVHLGARATGGFGLVMTEAAAVTPEGRISPQDAGIWSDEQAAAWSRITAFLRAEGAVPAIQLAHAGRKASRLAPWEGDGPAEDGWEAVGPADVPFQGYATPRGLAQPEIAEIVTAFADAARRADAVGFDVVELHAAHGYLLHQFLSPLSNLRTDSYGGSFENRIRIVLEAADAVRAALPDHKALLVRLSAADWVEGGWTVEETVELSALLAGHGVDLVDVSSGGLDARQAITIGPGYQVPFARDVRQKAGVPSGAVGLITDPAQAQAILDEGSADVVLLARAALREPGWPQRAAHELGVPGPYPVQYTRGAWRRPT</sequence>
<evidence type="ECO:0000256" key="5">
    <source>
        <dbReference type="ARBA" id="ARBA00023002"/>
    </source>
</evidence>
<dbReference type="InterPro" id="IPR013785">
    <property type="entry name" value="Aldolase_TIM"/>
</dbReference>
<evidence type="ECO:0000313" key="7">
    <source>
        <dbReference type="EMBL" id="GAA4542479.1"/>
    </source>
</evidence>
<dbReference type="PANTHER" id="PTHR43303">
    <property type="entry name" value="NADPH DEHYDROGENASE C23G7.10C-RELATED"/>
    <property type="match status" value="1"/>
</dbReference>
<accession>A0ABP8RMU2</accession>
<keyword evidence="4" id="KW-0521">NADP</keyword>
<evidence type="ECO:0000313" key="8">
    <source>
        <dbReference type="Proteomes" id="UP001501598"/>
    </source>
</evidence>